<comment type="subcellular location">
    <subcellularLocation>
        <location evidence="1">Secreted</location>
    </subcellularLocation>
</comment>
<dbReference type="PANTHER" id="PTHR11306">
    <property type="entry name" value="NIEMANN PICK TYPE C2 PROTEIN NPC2-RELATED"/>
    <property type="match status" value="1"/>
</dbReference>
<dbReference type="Proteomes" id="UP000747542">
    <property type="component" value="Unassembled WGS sequence"/>
</dbReference>
<organism evidence="6 7">
    <name type="scientific">Homarus americanus</name>
    <name type="common">American lobster</name>
    <dbReference type="NCBI Taxonomy" id="6706"/>
    <lineage>
        <taxon>Eukaryota</taxon>
        <taxon>Metazoa</taxon>
        <taxon>Ecdysozoa</taxon>
        <taxon>Arthropoda</taxon>
        <taxon>Crustacea</taxon>
        <taxon>Multicrustacea</taxon>
        <taxon>Malacostraca</taxon>
        <taxon>Eumalacostraca</taxon>
        <taxon>Eucarida</taxon>
        <taxon>Decapoda</taxon>
        <taxon>Pleocyemata</taxon>
        <taxon>Astacidea</taxon>
        <taxon>Nephropoidea</taxon>
        <taxon>Nephropidae</taxon>
        <taxon>Homarus</taxon>
    </lineage>
</organism>
<evidence type="ECO:0000256" key="2">
    <source>
        <dbReference type="ARBA" id="ARBA00006370"/>
    </source>
</evidence>
<comment type="caution">
    <text evidence="6">The sequence shown here is derived from an EMBL/GenBank/DDBJ whole genome shotgun (WGS) entry which is preliminary data.</text>
</comment>
<sequence>MRGYILVTAVCLASTVSATFFEDCGSVGSDVKVEVEGCNIPPCHLPRGDILDVNIQFTSSRNTETLKIAASAYIGGIEVPWPGVNTDACINTQCPITEGSRVNWLMPVNILKVYPKITTIVTFKLLDSAKEPQACVVIPATIV</sequence>
<dbReference type="AlphaFoldDB" id="A0A8J5JV07"/>
<dbReference type="GO" id="GO:0032934">
    <property type="term" value="F:sterol binding"/>
    <property type="evidence" value="ECO:0007669"/>
    <property type="project" value="InterPro"/>
</dbReference>
<evidence type="ECO:0000313" key="7">
    <source>
        <dbReference type="Proteomes" id="UP000747542"/>
    </source>
</evidence>
<dbReference type="GO" id="GO:0015918">
    <property type="term" value="P:sterol transport"/>
    <property type="evidence" value="ECO:0007669"/>
    <property type="project" value="InterPro"/>
</dbReference>
<evidence type="ECO:0000313" key="6">
    <source>
        <dbReference type="EMBL" id="KAG7164852.1"/>
    </source>
</evidence>
<evidence type="ECO:0000256" key="4">
    <source>
        <dbReference type="SAM" id="SignalP"/>
    </source>
</evidence>
<keyword evidence="3" id="KW-0964">Secreted</keyword>
<dbReference type="SMART" id="SM00737">
    <property type="entry name" value="ML"/>
    <property type="match status" value="1"/>
</dbReference>
<evidence type="ECO:0000256" key="3">
    <source>
        <dbReference type="ARBA" id="ARBA00022525"/>
    </source>
</evidence>
<keyword evidence="4" id="KW-0732">Signal</keyword>
<dbReference type="FunFam" id="2.60.40.770:FF:000001">
    <property type="entry name" value="NPC intracellular cholesterol transporter 2"/>
    <property type="match status" value="1"/>
</dbReference>
<feature type="chain" id="PRO_5035210551" evidence="4">
    <location>
        <begin position="19"/>
        <end position="143"/>
    </location>
</feature>
<comment type="similarity">
    <text evidence="2">Belongs to the NPC2 family.</text>
</comment>
<dbReference type="EMBL" id="JAHLQT010024908">
    <property type="protein sequence ID" value="KAG7164852.1"/>
    <property type="molecule type" value="Genomic_DNA"/>
</dbReference>
<feature type="domain" description="MD-2-related lipid-recognition" evidence="5">
    <location>
        <begin position="21"/>
        <end position="140"/>
    </location>
</feature>
<keyword evidence="7" id="KW-1185">Reference proteome</keyword>
<dbReference type="Pfam" id="PF02221">
    <property type="entry name" value="E1_DerP2_DerF2"/>
    <property type="match status" value="1"/>
</dbReference>
<accession>A0A8J5JV07</accession>
<dbReference type="OrthoDB" id="6332846at2759"/>
<gene>
    <name evidence="6" type="primary">Npc2a-L</name>
    <name evidence="6" type="ORF">Hamer_G017244</name>
</gene>
<dbReference type="InterPro" id="IPR003172">
    <property type="entry name" value="ML_dom"/>
</dbReference>
<dbReference type="GO" id="GO:0005576">
    <property type="term" value="C:extracellular region"/>
    <property type="evidence" value="ECO:0007669"/>
    <property type="project" value="UniProtKB-SubCell"/>
</dbReference>
<evidence type="ECO:0000259" key="5">
    <source>
        <dbReference type="SMART" id="SM00737"/>
    </source>
</evidence>
<dbReference type="InterPro" id="IPR039670">
    <property type="entry name" value="NPC2-like"/>
</dbReference>
<feature type="signal peptide" evidence="4">
    <location>
        <begin position="1"/>
        <end position="18"/>
    </location>
</feature>
<reference evidence="6" key="1">
    <citation type="journal article" date="2021" name="Sci. Adv.">
        <title>The American lobster genome reveals insights on longevity, neural, and immune adaptations.</title>
        <authorList>
            <person name="Polinski J.M."/>
            <person name="Zimin A.V."/>
            <person name="Clark K.F."/>
            <person name="Kohn A.B."/>
            <person name="Sadowski N."/>
            <person name="Timp W."/>
            <person name="Ptitsyn A."/>
            <person name="Khanna P."/>
            <person name="Romanova D.Y."/>
            <person name="Williams P."/>
            <person name="Greenwood S.J."/>
            <person name="Moroz L.L."/>
            <person name="Walt D.R."/>
            <person name="Bodnar A.G."/>
        </authorList>
    </citation>
    <scope>NUCLEOTIDE SEQUENCE</scope>
    <source>
        <strain evidence="6">GMGI-L3</strain>
    </source>
</reference>
<name>A0A8J5JV07_HOMAM</name>
<protein>
    <submittedName>
        <fullName evidence="6">NPC intracellular cholesterol transporter 2 a-like</fullName>
    </submittedName>
</protein>
<dbReference type="PANTHER" id="PTHR11306:SF68">
    <property type="entry name" value="NPC INTRACELLULAR CHOLESTEROL TRANSPORTER 2"/>
    <property type="match status" value="1"/>
</dbReference>
<evidence type="ECO:0000256" key="1">
    <source>
        <dbReference type="ARBA" id="ARBA00004613"/>
    </source>
</evidence>
<proteinExistence type="inferred from homology"/>